<dbReference type="AlphaFoldDB" id="A0A1A5YTK0"/>
<dbReference type="OrthoDB" id="369749at2"/>
<gene>
    <name evidence="1" type="ORF">A7K91_15150</name>
</gene>
<evidence type="ECO:0000313" key="2">
    <source>
        <dbReference type="Proteomes" id="UP000092024"/>
    </source>
</evidence>
<name>A0A1A5YTK0_9BACL</name>
<organism evidence="1 2">
    <name type="scientific">Paenibacillus oryzae</name>
    <dbReference type="NCBI Taxonomy" id="1844972"/>
    <lineage>
        <taxon>Bacteria</taxon>
        <taxon>Bacillati</taxon>
        <taxon>Bacillota</taxon>
        <taxon>Bacilli</taxon>
        <taxon>Bacillales</taxon>
        <taxon>Paenibacillaceae</taxon>
        <taxon>Paenibacillus</taxon>
    </lineage>
</organism>
<dbReference type="RefSeq" id="WP_068678840.1">
    <property type="nucleotide sequence ID" value="NZ_LYPA01000023.1"/>
</dbReference>
<accession>A0A1A5YTK0</accession>
<dbReference type="Proteomes" id="UP000092024">
    <property type="component" value="Unassembled WGS sequence"/>
</dbReference>
<dbReference type="InterPro" id="IPR036206">
    <property type="entry name" value="ThiamineP_synth_sf"/>
</dbReference>
<evidence type="ECO:0008006" key="3">
    <source>
        <dbReference type="Google" id="ProtNLM"/>
    </source>
</evidence>
<reference evidence="1 2" key="1">
    <citation type="submission" date="2016-05" db="EMBL/GenBank/DDBJ databases">
        <title>Paenibacillus oryzae. sp. nov., isolated from the rice root.</title>
        <authorList>
            <person name="Zhang J."/>
            <person name="Zhang X."/>
        </authorList>
    </citation>
    <scope>NUCLEOTIDE SEQUENCE [LARGE SCALE GENOMIC DNA]</scope>
    <source>
        <strain evidence="1 2">1DrF-4</strain>
    </source>
</reference>
<keyword evidence="2" id="KW-1185">Reference proteome</keyword>
<dbReference type="EMBL" id="LYPA01000023">
    <property type="protein sequence ID" value="OBR68961.1"/>
    <property type="molecule type" value="Genomic_DNA"/>
</dbReference>
<comment type="caution">
    <text evidence="1">The sequence shown here is derived from an EMBL/GenBank/DDBJ whole genome shotgun (WGS) entry which is preliminary data.</text>
</comment>
<sequence length="230" mass="25257">MGKLKEQLKRKKLSLLISLPANDAKLAQAALEEGADGLKVHFNVGHRASGNHFGPLNQYEEVFRSIREKFDGPFGVVPSGSLEGVSREEIERLAPIGFDFYSIYAHHLPSFMLENNGLDRTFAINDTYDFDRVKGAADFGFAALETSIVPGNEYGTPLSFADVLNYRYLARHSGLPIVLPSQRKLVEGDVPVLHDAGISVILLGAIVTGKSEDELRRAVSGFRNAIDRLS</sequence>
<protein>
    <recommendedName>
        <fullName evidence="3">Thiamine phosphate synthase/TenI domain-containing protein</fullName>
    </recommendedName>
</protein>
<dbReference type="SUPFAM" id="SSF51391">
    <property type="entry name" value="Thiamin phosphate synthase"/>
    <property type="match status" value="1"/>
</dbReference>
<dbReference type="STRING" id="1844972.A7K91_15150"/>
<evidence type="ECO:0000313" key="1">
    <source>
        <dbReference type="EMBL" id="OBR68961.1"/>
    </source>
</evidence>
<proteinExistence type="predicted"/>